<dbReference type="EMBL" id="PXYX01000007">
    <property type="protein sequence ID" value="PSR28277.1"/>
    <property type="molecule type" value="Genomic_DNA"/>
</dbReference>
<accession>A0A2T2X1B5</accession>
<proteinExistence type="predicted"/>
<protein>
    <submittedName>
        <fullName evidence="1">Uncharacterized protein</fullName>
    </submittedName>
</protein>
<reference evidence="1 2" key="1">
    <citation type="journal article" date="2014" name="BMC Genomics">
        <title>Comparison of environmental and isolate Sulfobacillus genomes reveals diverse carbon, sulfur, nitrogen, and hydrogen metabolisms.</title>
        <authorList>
            <person name="Justice N.B."/>
            <person name="Norman A."/>
            <person name="Brown C.T."/>
            <person name="Singh A."/>
            <person name="Thomas B.C."/>
            <person name="Banfield J.F."/>
        </authorList>
    </citation>
    <scope>NUCLEOTIDE SEQUENCE [LARGE SCALE GENOMIC DNA]</scope>
    <source>
        <strain evidence="1">AMDSBA5</strain>
    </source>
</reference>
<dbReference type="Proteomes" id="UP000242705">
    <property type="component" value="Unassembled WGS sequence"/>
</dbReference>
<name>A0A2T2X1B5_SULTH</name>
<evidence type="ECO:0000313" key="2">
    <source>
        <dbReference type="Proteomes" id="UP000242705"/>
    </source>
</evidence>
<organism evidence="1 2">
    <name type="scientific">Sulfobacillus thermosulfidooxidans</name>
    <dbReference type="NCBI Taxonomy" id="28034"/>
    <lineage>
        <taxon>Bacteria</taxon>
        <taxon>Bacillati</taxon>
        <taxon>Bacillota</taxon>
        <taxon>Clostridia</taxon>
        <taxon>Eubacteriales</taxon>
        <taxon>Clostridiales Family XVII. Incertae Sedis</taxon>
        <taxon>Sulfobacillus</taxon>
    </lineage>
</organism>
<comment type="caution">
    <text evidence="1">The sequence shown here is derived from an EMBL/GenBank/DDBJ whole genome shotgun (WGS) entry which is preliminary data.</text>
</comment>
<evidence type="ECO:0000313" key="1">
    <source>
        <dbReference type="EMBL" id="PSR28277.1"/>
    </source>
</evidence>
<dbReference type="AlphaFoldDB" id="A0A2T2X1B5"/>
<gene>
    <name evidence="1" type="ORF">C7B47_06130</name>
</gene>
<sequence length="146" mass="15902">MQNKESLALAVCALVREHLRISSSEGLPGSRKKIPVDNTPGHWEGLTGDNTPGHLVDPSLPSFSVVSVSAVGEAICIAFRQPSADPTRTFVWVMDLPPMKSLNADVAEAIITENFLEEMAFAGTRNWVDRPWLETGSLTFLGNLKQ</sequence>